<reference evidence="6 7" key="1">
    <citation type="journal article" date="2019" name="Sci. Rep.">
        <title>Orb-weaving spider Araneus ventricosus genome elucidates the spidroin gene catalogue.</title>
        <authorList>
            <person name="Kono N."/>
            <person name="Nakamura H."/>
            <person name="Ohtoshi R."/>
            <person name="Moran D.A.P."/>
            <person name="Shinohara A."/>
            <person name="Yoshida Y."/>
            <person name="Fujiwara M."/>
            <person name="Mori M."/>
            <person name="Tomita M."/>
            <person name="Arakawa K."/>
        </authorList>
    </citation>
    <scope>NUCLEOTIDE SEQUENCE [LARGE SCALE GENOMIC DNA]</scope>
</reference>
<keyword evidence="4" id="KW-0732">Signal</keyword>
<dbReference type="PANTHER" id="PTHR11306">
    <property type="entry name" value="NIEMANN PICK TYPE C2 PROTEIN NPC2-RELATED"/>
    <property type="match status" value="1"/>
</dbReference>
<comment type="subcellular location">
    <subcellularLocation>
        <location evidence="1">Secreted</location>
    </subcellularLocation>
</comment>
<dbReference type="GO" id="GO:0015918">
    <property type="term" value="P:sterol transport"/>
    <property type="evidence" value="ECO:0007669"/>
    <property type="project" value="InterPro"/>
</dbReference>
<dbReference type="Pfam" id="PF02221">
    <property type="entry name" value="E1_DerP2_DerF2"/>
    <property type="match status" value="1"/>
</dbReference>
<dbReference type="PANTHER" id="PTHR11306:SF68">
    <property type="entry name" value="NPC INTRACELLULAR CHOLESTEROL TRANSPORTER 2"/>
    <property type="match status" value="1"/>
</dbReference>
<sequence>MFLSITLTLLFVLAMQVSATRFQDCGSKSQVTAVDFVGCSDSDSVCIVDRETIQNISIKFTSEDESKSVGVVVYGQILDFFLPFEVEQPDGCESGISCPVTDGANYSYHGSVDMRELFPQASAIIEWYLKDDVYDNIVCVQIFCKIK</sequence>
<evidence type="ECO:0000313" key="6">
    <source>
        <dbReference type="EMBL" id="GBM50435.1"/>
    </source>
</evidence>
<dbReference type="InterPro" id="IPR039670">
    <property type="entry name" value="NPC2-like"/>
</dbReference>
<dbReference type="EMBL" id="BGPR01001299">
    <property type="protein sequence ID" value="GBM50435.1"/>
    <property type="molecule type" value="Genomic_DNA"/>
</dbReference>
<dbReference type="InterPro" id="IPR003172">
    <property type="entry name" value="ML_dom"/>
</dbReference>
<feature type="signal peptide" evidence="4">
    <location>
        <begin position="1"/>
        <end position="19"/>
    </location>
</feature>
<comment type="caution">
    <text evidence="6">The sequence shown here is derived from an EMBL/GenBank/DDBJ whole genome shotgun (WGS) entry which is preliminary data.</text>
</comment>
<evidence type="ECO:0000256" key="4">
    <source>
        <dbReference type="SAM" id="SignalP"/>
    </source>
</evidence>
<evidence type="ECO:0000313" key="7">
    <source>
        <dbReference type="Proteomes" id="UP000499080"/>
    </source>
</evidence>
<comment type="similarity">
    <text evidence="2">Belongs to the NPC2 family.</text>
</comment>
<dbReference type="FunFam" id="2.60.40.770:FF:000001">
    <property type="entry name" value="NPC intracellular cholesterol transporter 2"/>
    <property type="match status" value="1"/>
</dbReference>
<dbReference type="InterPro" id="IPR014756">
    <property type="entry name" value="Ig_E-set"/>
</dbReference>
<evidence type="ECO:0000256" key="2">
    <source>
        <dbReference type="ARBA" id="ARBA00006370"/>
    </source>
</evidence>
<dbReference type="GO" id="GO:0005576">
    <property type="term" value="C:extracellular region"/>
    <property type="evidence" value="ECO:0007669"/>
    <property type="project" value="UniProtKB-SubCell"/>
</dbReference>
<accession>A0A4Y2GCI8</accession>
<feature type="domain" description="MD-2-related lipid-recognition" evidence="5">
    <location>
        <begin position="22"/>
        <end position="144"/>
    </location>
</feature>
<evidence type="ECO:0000259" key="5">
    <source>
        <dbReference type="SMART" id="SM00737"/>
    </source>
</evidence>
<dbReference type="OrthoDB" id="4937502at2759"/>
<feature type="chain" id="PRO_5021490497" evidence="4">
    <location>
        <begin position="20"/>
        <end position="147"/>
    </location>
</feature>
<evidence type="ECO:0000256" key="1">
    <source>
        <dbReference type="ARBA" id="ARBA00004613"/>
    </source>
</evidence>
<dbReference type="Gene3D" id="2.60.40.770">
    <property type="match status" value="1"/>
</dbReference>
<evidence type="ECO:0000256" key="3">
    <source>
        <dbReference type="ARBA" id="ARBA00022525"/>
    </source>
</evidence>
<proteinExistence type="inferred from homology"/>
<gene>
    <name evidence="6" type="primary">Npc2a_2</name>
    <name evidence="6" type="ORF">AVEN_53012_1</name>
</gene>
<dbReference type="SUPFAM" id="SSF81296">
    <property type="entry name" value="E set domains"/>
    <property type="match status" value="1"/>
</dbReference>
<organism evidence="6 7">
    <name type="scientific">Araneus ventricosus</name>
    <name type="common">Orbweaver spider</name>
    <name type="synonym">Epeira ventricosa</name>
    <dbReference type="NCBI Taxonomy" id="182803"/>
    <lineage>
        <taxon>Eukaryota</taxon>
        <taxon>Metazoa</taxon>
        <taxon>Ecdysozoa</taxon>
        <taxon>Arthropoda</taxon>
        <taxon>Chelicerata</taxon>
        <taxon>Arachnida</taxon>
        <taxon>Araneae</taxon>
        <taxon>Araneomorphae</taxon>
        <taxon>Entelegynae</taxon>
        <taxon>Araneoidea</taxon>
        <taxon>Araneidae</taxon>
        <taxon>Araneus</taxon>
    </lineage>
</organism>
<keyword evidence="3" id="KW-0964">Secreted</keyword>
<keyword evidence="7" id="KW-1185">Reference proteome</keyword>
<dbReference type="SMART" id="SM00737">
    <property type="entry name" value="ML"/>
    <property type="match status" value="1"/>
</dbReference>
<dbReference type="Proteomes" id="UP000499080">
    <property type="component" value="Unassembled WGS sequence"/>
</dbReference>
<protein>
    <submittedName>
        <fullName evidence="6">NPC intracellular cholesterol transporter 2 a</fullName>
    </submittedName>
</protein>
<dbReference type="GO" id="GO:0032934">
    <property type="term" value="F:sterol binding"/>
    <property type="evidence" value="ECO:0007669"/>
    <property type="project" value="InterPro"/>
</dbReference>
<dbReference type="AlphaFoldDB" id="A0A4Y2GCI8"/>
<name>A0A4Y2GCI8_ARAVE</name>